<evidence type="ECO:0000313" key="10">
    <source>
        <dbReference type="Proteomes" id="UP001419910"/>
    </source>
</evidence>
<evidence type="ECO:0000256" key="5">
    <source>
        <dbReference type="SAM" id="MobiDB-lite"/>
    </source>
</evidence>
<dbReference type="Gene3D" id="2.170.130.10">
    <property type="entry name" value="TonB-dependent receptor, plug domain"/>
    <property type="match status" value="1"/>
</dbReference>
<evidence type="ECO:0000313" key="9">
    <source>
        <dbReference type="EMBL" id="MEN2789664.1"/>
    </source>
</evidence>
<feature type="region of interest" description="Disordered" evidence="5">
    <location>
        <begin position="37"/>
        <end position="58"/>
    </location>
</feature>
<evidence type="ECO:0000259" key="8">
    <source>
        <dbReference type="Pfam" id="PF07715"/>
    </source>
</evidence>
<keyword evidence="3" id="KW-0998">Cell outer membrane</keyword>
<name>A0ABU9Y1I0_9SPHN</name>
<dbReference type="InterPro" id="IPR037066">
    <property type="entry name" value="Plug_dom_sf"/>
</dbReference>
<gene>
    <name evidence="9" type="ORF">ABC974_08510</name>
</gene>
<comment type="similarity">
    <text evidence="4">Belongs to the TonB-dependent receptor family.</text>
</comment>
<protein>
    <submittedName>
        <fullName evidence="9">TonB-dependent receptor</fullName>
    </submittedName>
</protein>
<dbReference type="RefSeq" id="WP_343889559.1">
    <property type="nucleotide sequence ID" value="NZ_BAAAEH010000022.1"/>
</dbReference>
<evidence type="ECO:0000256" key="6">
    <source>
        <dbReference type="SAM" id="SignalP"/>
    </source>
</evidence>
<comment type="subcellular location">
    <subcellularLocation>
        <location evidence="1 4">Cell outer membrane</location>
    </subcellularLocation>
</comment>
<dbReference type="Pfam" id="PF07715">
    <property type="entry name" value="Plug"/>
    <property type="match status" value="1"/>
</dbReference>
<feature type="chain" id="PRO_5045216327" evidence="6">
    <location>
        <begin position="31"/>
        <end position="982"/>
    </location>
</feature>
<dbReference type="InterPro" id="IPR036942">
    <property type="entry name" value="Beta-barrel_TonB_sf"/>
</dbReference>
<dbReference type="InterPro" id="IPR012910">
    <property type="entry name" value="Plug_dom"/>
</dbReference>
<keyword evidence="4" id="KW-0798">TonB box</keyword>
<dbReference type="NCBIfam" id="TIGR01782">
    <property type="entry name" value="TonB-Xanth-Caul"/>
    <property type="match status" value="1"/>
</dbReference>
<keyword evidence="9" id="KW-0675">Receptor</keyword>
<evidence type="ECO:0000256" key="3">
    <source>
        <dbReference type="ARBA" id="ARBA00023237"/>
    </source>
</evidence>
<proteinExistence type="inferred from homology"/>
<organism evidence="9 10">
    <name type="scientific">Sphingomonas oligophenolica</name>
    <dbReference type="NCBI Taxonomy" id="301154"/>
    <lineage>
        <taxon>Bacteria</taxon>
        <taxon>Pseudomonadati</taxon>
        <taxon>Pseudomonadota</taxon>
        <taxon>Alphaproteobacteria</taxon>
        <taxon>Sphingomonadales</taxon>
        <taxon>Sphingomonadaceae</taxon>
        <taxon>Sphingomonas</taxon>
    </lineage>
</organism>
<keyword evidence="2 4" id="KW-0472">Membrane</keyword>
<evidence type="ECO:0000256" key="1">
    <source>
        <dbReference type="ARBA" id="ARBA00004442"/>
    </source>
</evidence>
<sequence>MAHAVKVRLAKLAGTSGLAMLVAMPCLAQAAAEKPALPTETGNQTSAAAPDSTGAVLDGGTQQDVVVTGIRGSLDKSLRIKRDSAVVVDSVNATELGRFPDSDVADSLQHITGITINRTTGGEGQYVSVRGLGSQYNITTLNDRILATDDDGRDFAFDILPSDVISGADVLKSPEASAQEGSIGGTVNLRSARPFEHPGFHAVVRGEGSYNDMSHDKGFKVSGFVSDTNKAETLGFLVGIVYSDTKFRTDSLNYATYDPNNPGVWPPATAGGVVPPGAQPVVGLCCIQFGSVVDRKKRFAVTGAVEWKPSDTLHIVIDGMYTRLRDPQVAYNQSYYPNFTYDQNGNPEWSNVTINDGIITKFTGTNFTPEVVNQTIDRTVNTYLIGLNGTWEATPRLTLKGDVYRSHASRPEGGQDAFVTAGLVSPTPYNQNIITYSANKNAMPDISVTLPDGSDYATDLASGRLNNQSLWSTHYVGLSGYSIEDTVTGAKFDATWAFDGILKHLDVGVNYVTRSKSRSDISNDWTGGSNQYSSLYNTLDGQPAPITFASMGANVISTFNFPNYFAGAGGSFPHTQVLLDIPALLAGLKTLDGTPNYTAGSGTYLFSATLPQYNAVNSYVVREKTISGYLQATLGGPRWSGNIGVRLVHTTTTAATAVDNILKVTVADTANPTNAGVVDYSAPTALVEHGSYTLALPSANLNYHITDRLQLRAAVAEVVSRPNLNQLAPTETDNAINQDYVVSYAGNASLKPITAWQLDASLEWYYHPNDMISVALFGKKLRNDITTRELNGVDIGAVGCFNGNACAPLLFSVIQPVNGDTAKIYGVELSWQHMLSNGLGIRSQFTHTWSETRVDGQNAGPEAGVAPTTFSINPFYEHGPVSLSVSWDHTSPFVYATFTEITGWSAYAKSYDWVTASASYNITKQLRVYVEGKNLTNAIVRTYLNQNPYAIWASGATGTSSSVGAGYSAYGRTLTAGIRFAF</sequence>
<evidence type="ECO:0000256" key="2">
    <source>
        <dbReference type="ARBA" id="ARBA00023136"/>
    </source>
</evidence>
<dbReference type="Pfam" id="PF00593">
    <property type="entry name" value="TonB_dep_Rec_b-barrel"/>
    <property type="match status" value="1"/>
</dbReference>
<evidence type="ECO:0000256" key="4">
    <source>
        <dbReference type="RuleBase" id="RU003357"/>
    </source>
</evidence>
<dbReference type="Gene3D" id="2.40.170.20">
    <property type="entry name" value="TonB-dependent receptor, beta-barrel domain"/>
    <property type="match status" value="1"/>
</dbReference>
<dbReference type="PANTHER" id="PTHR40980">
    <property type="entry name" value="PLUG DOMAIN-CONTAINING PROTEIN"/>
    <property type="match status" value="1"/>
</dbReference>
<dbReference type="Proteomes" id="UP001419910">
    <property type="component" value="Unassembled WGS sequence"/>
</dbReference>
<keyword evidence="6" id="KW-0732">Signal</keyword>
<evidence type="ECO:0000259" key="7">
    <source>
        <dbReference type="Pfam" id="PF00593"/>
    </source>
</evidence>
<comment type="caution">
    <text evidence="9">The sequence shown here is derived from an EMBL/GenBank/DDBJ whole genome shotgun (WGS) entry which is preliminary data.</text>
</comment>
<dbReference type="InterPro" id="IPR010104">
    <property type="entry name" value="TonB_rcpt_bac"/>
</dbReference>
<dbReference type="PANTHER" id="PTHR40980:SF3">
    <property type="entry name" value="TONB-DEPENDENT RECEPTOR-LIKE BETA-BARREL DOMAIN-CONTAINING PROTEIN"/>
    <property type="match status" value="1"/>
</dbReference>
<reference evidence="9 10" key="1">
    <citation type="submission" date="2024-05" db="EMBL/GenBank/DDBJ databases">
        <authorList>
            <person name="Liu Q."/>
            <person name="Xin Y.-H."/>
        </authorList>
    </citation>
    <scope>NUCLEOTIDE SEQUENCE [LARGE SCALE GENOMIC DNA]</scope>
    <source>
        <strain evidence="9 10">CGMCC 1.10181</strain>
    </source>
</reference>
<dbReference type="EMBL" id="JBDIME010000005">
    <property type="protein sequence ID" value="MEN2789664.1"/>
    <property type="molecule type" value="Genomic_DNA"/>
</dbReference>
<feature type="domain" description="TonB-dependent receptor-like beta-barrel" evidence="7">
    <location>
        <begin position="451"/>
        <end position="935"/>
    </location>
</feature>
<feature type="domain" description="TonB-dependent receptor plug" evidence="8">
    <location>
        <begin position="81"/>
        <end position="186"/>
    </location>
</feature>
<accession>A0ABU9Y1I0</accession>
<feature type="signal peptide" evidence="6">
    <location>
        <begin position="1"/>
        <end position="30"/>
    </location>
</feature>
<keyword evidence="10" id="KW-1185">Reference proteome</keyword>
<dbReference type="SUPFAM" id="SSF56935">
    <property type="entry name" value="Porins"/>
    <property type="match status" value="1"/>
</dbReference>
<dbReference type="CDD" id="cd01347">
    <property type="entry name" value="ligand_gated_channel"/>
    <property type="match status" value="1"/>
</dbReference>
<dbReference type="InterPro" id="IPR000531">
    <property type="entry name" value="Beta-barrel_TonB"/>
</dbReference>